<evidence type="ECO:0008006" key="3">
    <source>
        <dbReference type="Google" id="ProtNLM"/>
    </source>
</evidence>
<dbReference type="Gene3D" id="1.20.5.420">
    <property type="entry name" value="Immunoglobulin FC, subunit C"/>
    <property type="match status" value="1"/>
</dbReference>
<evidence type="ECO:0000313" key="2">
    <source>
        <dbReference type="Proteomes" id="UP000058114"/>
    </source>
</evidence>
<accession>A0A0S2SNU4</accession>
<protein>
    <recommendedName>
        <fullName evidence="3">Type III secretion system protein, YseE family</fullName>
    </recommendedName>
</protein>
<dbReference type="Proteomes" id="UP000058114">
    <property type="component" value="Chromosome"/>
</dbReference>
<dbReference type="KEGG" id="asr:WL1483_3897"/>
<gene>
    <name evidence="1" type="ORF">WL1483_3897</name>
</gene>
<dbReference type="RefSeq" id="WP_060584932.1">
    <property type="nucleotide sequence ID" value="NZ_CP013067.1"/>
</dbReference>
<dbReference type="InterPro" id="IPR012671">
    <property type="entry name" value="T3SS_PscE/YscE"/>
</dbReference>
<dbReference type="EMBL" id="CP013067">
    <property type="protein sequence ID" value="ALP43316.1"/>
    <property type="molecule type" value="Genomic_DNA"/>
</dbReference>
<dbReference type="PATRIC" id="fig|652.5.peg.1377"/>
<reference evidence="2" key="1">
    <citation type="submission" date="2015-10" db="EMBL/GenBank/DDBJ databases">
        <title>Complete Genome Sequence of Aeromonas schubertii strain WL1483.</title>
        <authorList>
            <person name="Liu L."/>
        </authorList>
    </citation>
    <scope>NUCLEOTIDE SEQUENCE [LARGE SCALE GENOMIC DNA]</scope>
    <source>
        <strain evidence="2">WL1483</strain>
    </source>
</reference>
<evidence type="ECO:0000313" key="1">
    <source>
        <dbReference type="EMBL" id="ALP43316.1"/>
    </source>
</evidence>
<name>A0A0S2SNU4_9GAMM</name>
<dbReference type="NCBIfam" id="TIGR02501">
    <property type="entry name" value="type_III_yscE"/>
    <property type="match status" value="1"/>
</dbReference>
<organism evidence="1 2">
    <name type="scientific">Aeromonas schubertii</name>
    <dbReference type="NCBI Taxonomy" id="652"/>
    <lineage>
        <taxon>Bacteria</taxon>
        <taxon>Pseudomonadati</taxon>
        <taxon>Pseudomonadota</taxon>
        <taxon>Gammaproteobacteria</taxon>
        <taxon>Aeromonadales</taxon>
        <taxon>Aeromonadaceae</taxon>
        <taxon>Aeromonas</taxon>
    </lineage>
</organism>
<sequence length="79" mass="9126">MDTLTHLEERLAHDPQGLLRHRLIDQLEAGAHQLAQALRQPQPPEEYARLERQRQSCLAARAVIETLWLRAQHCASRGR</sequence>
<dbReference type="Pfam" id="PF08988">
    <property type="entry name" value="T3SS_needle_E"/>
    <property type="match status" value="1"/>
</dbReference>
<reference evidence="1 2" key="2">
    <citation type="journal article" date="2016" name="Genome Announc.">
        <title>Complete Genome Sequence of the Highly Virulent Aeromonas schubertii Strain WL1483, Isolated from Diseased Snakehead Fish (Channa argus) in China.</title>
        <authorList>
            <person name="Liu L."/>
            <person name="Li N."/>
            <person name="Zhang D."/>
            <person name="Fu X."/>
            <person name="Shi C."/>
            <person name="Lin Q."/>
            <person name="Hao G."/>
        </authorList>
    </citation>
    <scope>NUCLEOTIDE SEQUENCE [LARGE SCALE GENOMIC DNA]</scope>
    <source>
        <strain evidence="1 2">WL1483</strain>
    </source>
</reference>
<proteinExistence type="predicted"/>
<dbReference type="AlphaFoldDB" id="A0A0S2SNU4"/>